<dbReference type="InterPro" id="IPR036388">
    <property type="entry name" value="WH-like_DNA-bd_sf"/>
</dbReference>
<protein>
    <submittedName>
        <fullName evidence="4">ROK family protein</fullName>
    </submittedName>
</protein>
<evidence type="ECO:0000256" key="2">
    <source>
        <dbReference type="ARBA" id="ARBA00006479"/>
    </source>
</evidence>
<dbReference type="Pfam" id="PF00480">
    <property type="entry name" value="ROK"/>
    <property type="match status" value="1"/>
</dbReference>
<dbReference type="SUPFAM" id="SSF53067">
    <property type="entry name" value="Actin-like ATPase domain"/>
    <property type="match status" value="1"/>
</dbReference>
<keyword evidence="3" id="KW-0119">Carbohydrate metabolism</keyword>
<dbReference type="GO" id="GO:0042732">
    <property type="term" value="P:D-xylose metabolic process"/>
    <property type="evidence" value="ECO:0007669"/>
    <property type="project" value="UniProtKB-KW"/>
</dbReference>
<name>A0A1G5AAK7_9FIRM</name>
<dbReference type="PANTHER" id="PTHR18964:SF149">
    <property type="entry name" value="BIFUNCTIONAL UDP-N-ACETYLGLUCOSAMINE 2-EPIMERASE_N-ACETYLMANNOSAMINE KINASE"/>
    <property type="match status" value="1"/>
</dbReference>
<dbReference type="STRING" id="1120976.SAMN03080606_00009"/>
<dbReference type="Gene3D" id="1.10.10.10">
    <property type="entry name" value="Winged helix-like DNA-binding domain superfamily/Winged helix DNA-binding domain"/>
    <property type="match status" value="1"/>
</dbReference>
<dbReference type="InterPro" id="IPR036390">
    <property type="entry name" value="WH_DNA-bd_sf"/>
</dbReference>
<comment type="function">
    <text evidence="1">Transcriptional repressor of xylose-utilizing enzymes.</text>
</comment>
<reference evidence="4 5" key="1">
    <citation type="submission" date="2016-10" db="EMBL/GenBank/DDBJ databases">
        <authorList>
            <person name="de Groot N.N."/>
        </authorList>
    </citation>
    <scope>NUCLEOTIDE SEQUENCE [LARGE SCALE GENOMIC DNA]</scope>
    <source>
        <strain evidence="4 5">DSM 18978</strain>
    </source>
</reference>
<dbReference type="Proteomes" id="UP000198636">
    <property type="component" value="Unassembled WGS sequence"/>
</dbReference>
<dbReference type="AlphaFoldDB" id="A0A1G5AAK7"/>
<comment type="similarity">
    <text evidence="2">Belongs to the ROK (NagC/XylR) family.</text>
</comment>
<dbReference type="OrthoDB" id="9796533at2"/>
<evidence type="ECO:0000313" key="5">
    <source>
        <dbReference type="Proteomes" id="UP000198636"/>
    </source>
</evidence>
<evidence type="ECO:0000256" key="1">
    <source>
        <dbReference type="ARBA" id="ARBA00002486"/>
    </source>
</evidence>
<gene>
    <name evidence="4" type="ORF">SAMN03080606_00009</name>
</gene>
<organism evidence="4 5">
    <name type="scientific">Alkaliphilus peptidifermentans DSM 18978</name>
    <dbReference type="NCBI Taxonomy" id="1120976"/>
    <lineage>
        <taxon>Bacteria</taxon>
        <taxon>Bacillati</taxon>
        <taxon>Bacillota</taxon>
        <taxon>Clostridia</taxon>
        <taxon>Peptostreptococcales</taxon>
        <taxon>Natronincolaceae</taxon>
        <taxon>Alkaliphilus</taxon>
    </lineage>
</organism>
<dbReference type="SUPFAM" id="SSF46785">
    <property type="entry name" value="Winged helix' DNA-binding domain"/>
    <property type="match status" value="1"/>
</dbReference>
<sequence length="306" mass="34360">MLSSLKIQNIKNIATKLLSSGQATKMELVLSTDLSNTTVSDCINSLLKLGLVATVGWEDSIGGRRSSIYEINRNFGVSLGIMLYEQDIEIAIADAGNIIIDHLYFKITDDEPPINSLIRAIEKVIERYHEKNLLSIGIGLDGVIDYENQIVIECKSYKWNNVHLKEIIERHFLTPAYIDHRINGAAYYEKLMGQAKSLDNFIFMLEGIEEKVVLIIDGEISRGAGNLSGRINSMQQMLNNLVSYMQFLDITTAIIGFKSSGFKEKISSINTEKGQIITFSMNQAQLVQGLALMAQVKWFESIYFML</sequence>
<dbReference type="InterPro" id="IPR000600">
    <property type="entry name" value="ROK"/>
</dbReference>
<dbReference type="InterPro" id="IPR043129">
    <property type="entry name" value="ATPase_NBD"/>
</dbReference>
<keyword evidence="5" id="KW-1185">Reference proteome</keyword>
<dbReference type="PANTHER" id="PTHR18964">
    <property type="entry name" value="ROK (REPRESSOR, ORF, KINASE) FAMILY"/>
    <property type="match status" value="1"/>
</dbReference>
<dbReference type="RefSeq" id="WP_091538499.1">
    <property type="nucleotide sequence ID" value="NZ_FMUS01000001.1"/>
</dbReference>
<proteinExistence type="inferred from homology"/>
<dbReference type="CDD" id="cd23763">
    <property type="entry name" value="ASKHA_ATPase_ROK"/>
    <property type="match status" value="1"/>
</dbReference>
<dbReference type="EMBL" id="FMUS01000001">
    <property type="protein sequence ID" value="SCX74919.1"/>
    <property type="molecule type" value="Genomic_DNA"/>
</dbReference>
<accession>A0A1G5AAK7</accession>
<evidence type="ECO:0000313" key="4">
    <source>
        <dbReference type="EMBL" id="SCX74919.1"/>
    </source>
</evidence>
<keyword evidence="3" id="KW-0859">Xylose metabolism</keyword>
<evidence type="ECO:0000256" key="3">
    <source>
        <dbReference type="ARBA" id="ARBA00022629"/>
    </source>
</evidence>
<dbReference type="Gene3D" id="3.30.420.40">
    <property type="match status" value="2"/>
</dbReference>